<reference evidence="1 2" key="1">
    <citation type="journal article" date="2019" name="Syst. Appl. Microbiol.">
        <title>Characterization of Bifidobacterium species in feaces of the Egyptian fruit bat: Description of B. vespertilionis sp. nov. and B. rousetti sp. nov.</title>
        <authorList>
            <person name="Modesto M."/>
            <person name="Satti M."/>
            <person name="Watanabe K."/>
            <person name="Puglisi E."/>
            <person name="Morelli L."/>
            <person name="Huang C.-H."/>
            <person name="Liou J.-S."/>
            <person name="Miyashita M."/>
            <person name="Tamura T."/>
            <person name="Saito S."/>
            <person name="Mori K."/>
            <person name="Huang L."/>
            <person name="Sciavilla P."/>
            <person name="Sandri C."/>
            <person name="Spiezio C."/>
            <person name="Vitali F."/>
            <person name="Cavalieri D."/>
            <person name="Perpetuini G."/>
            <person name="Tofalo R."/>
            <person name="Bonetti A."/>
            <person name="Arita M."/>
            <person name="Mattarelli P."/>
        </authorList>
    </citation>
    <scope>NUCLEOTIDE SEQUENCE [LARGE SCALE GENOMIC DNA]</scope>
    <source>
        <strain evidence="1 2">RST17</strain>
    </source>
</reference>
<comment type="caution">
    <text evidence="1">The sequence shown here is derived from an EMBL/GenBank/DDBJ whole genome shotgun (WGS) entry which is preliminary data.</text>
</comment>
<protein>
    <submittedName>
        <fullName evidence="1">Uncharacterized protein</fullName>
    </submittedName>
</protein>
<dbReference type="RefSeq" id="WP_150379325.1">
    <property type="nucleotide sequence ID" value="NZ_RZUH01000004.1"/>
</dbReference>
<dbReference type="EMBL" id="RZUH01000004">
    <property type="protein sequence ID" value="KAA8828159.1"/>
    <property type="molecule type" value="Genomic_DNA"/>
</dbReference>
<sequence>MMTDVAVKAGVRFTVLDETLLAGIPLEPAGLAVDVDGRRLPLMRGRSYADSARIDALMDEYGDMPLRGHVAGTEGK</sequence>
<dbReference type="Proteomes" id="UP000410049">
    <property type="component" value="Unassembled WGS sequence"/>
</dbReference>
<organism evidence="1 2">
    <name type="scientific">Bifidobacterium myosotis</name>
    <dbReference type="NCBI Taxonomy" id="1630166"/>
    <lineage>
        <taxon>Bacteria</taxon>
        <taxon>Bacillati</taxon>
        <taxon>Actinomycetota</taxon>
        <taxon>Actinomycetes</taxon>
        <taxon>Bifidobacteriales</taxon>
        <taxon>Bifidobacteriaceae</taxon>
        <taxon>Bifidobacterium</taxon>
    </lineage>
</organism>
<accession>A0A5M9ZL44</accession>
<name>A0A5M9ZL44_9BIFI</name>
<gene>
    <name evidence="1" type="ORF">EMO91_06885</name>
</gene>
<dbReference type="AlphaFoldDB" id="A0A5M9ZL44"/>
<evidence type="ECO:0000313" key="1">
    <source>
        <dbReference type="EMBL" id="KAA8828159.1"/>
    </source>
</evidence>
<evidence type="ECO:0000313" key="2">
    <source>
        <dbReference type="Proteomes" id="UP000410049"/>
    </source>
</evidence>
<proteinExistence type="predicted"/>